<comment type="caution">
    <text evidence="3">The sequence shown here is derived from an EMBL/GenBank/DDBJ whole genome shotgun (WGS) entry which is preliminary data.</text>
</comment>
<sequence length="166" mass="18440">MEDTLQTPQSLSRRALRLMRLTTGIRMLLLFALFCAARAGLCALELPTAGTVVLCVGAGYCLLDFLLLPRLRYRRYRYLLAQDRLEISEGVLFQKRTVVPVDRIHQIEISSGPLDRLCRLARVEVTTAGGTAVLGFLEEEQAAAVAEGLHTRLKTRLSRPGEADDV</sequence>
<evidence type="ECO:0000313" key="3">
    <source>
        <dbReference type="EMBL" id="HIU35589.1"/>
    </source>
</evidence>
<dbReference type="Pfam" id="PF03703">
    <property type="entry name" value="bPH_2"/>
    <property type="match status" value="1"/>
</dbReference>
<evidence type="ECO:0000259" key="2">
    <source>
        <dbReference type="Pfam" id="PF03703"/>
    </source>
</evidence>
<dbReference type="InterPro" id="IPR005182">
    <property type="entry name" value="YdbS-like_PH"/>
</dbReference>
<keyword evidence="1" id="KW-1133">Transmembrane helix</keyword>
<dbReference type="PANTHER" id="PTHR34473:SF2">
    <property type="entry name" value="UPF0699 TRANSMEMBRANE PROTEIN YDBT"/>
    <property type="match status" value="1"/>
</dbReference>
<reference evidence="3" key="1">
    <citation type="submission" date="2020-10" db="EMBL/GenBank/DDBJ databases">
        <authorList>
            <person name="Gilroy R."/>
        </authorList>
    </citation>
    <scope>NUCLEOTIDE SEQUENCE</scope>
    <source>
        <strain evidence="3">ChiGjej1B1-19959</strain>
    </source>
</reference>
<evidence type="ECO:0000256" key="1">
    <source>
        <dbReference type="SAM" id="Phobius"/>
    </source>
</evidence>
<name>A0A9D1LDE6_9FIRM</name>
<feature type="domain" description="YdbS-like PH" evidence="2">
    <location>
        <begin position="73"/>
        <end position="147"/>
    </location>
</feature>
<protein>
    <submittedName>
        <fullName evidence="3">PH domain-containing protein</fullName>
    </submittedName>
</protein>
<dbReference type="PANTHER" id="PTHR34473">
    <property type="entry name" value="UPF0699 TRANSMEMBRANE PROTEIN YDBS"/>
    <property type="match status" value="1"/>
</dbReference>
<dbReference type="AlphaFoldDB" id="A0A9D1LDE6"/>
<dbReference type="EMBL" id="DVMW01000024">
    <property type="protein sequence ID" value="HIU35589.1"/>
    <property type="molecule type" value="Genomic_DNA"/>
</dbReference>
<dbReference type="Proteomes" id="UP000824071">
    <property type="component" value="Unassembled WGS sequence"/>
</dbReference>
<accession>A0A9D1LDE6</accession>
<reference evidence="3" key="2">
    <citation type="journal article" date="2021" name="PeerJ">
        <title>Extensive microbial diversity within the chicken gut microbiome revealed by metagenomics and culture.</title>
        <authorList>
            <person name="Gilroy R."/>
            <person name="Ravi A."/>
            <person name="Getino M."/>
            <person name="Pursley I."/>
            <person name="Horton D.L."/>
            <person name="Alikhan N.F."/>
            <person name="Baker D."/>
            <person name="Gharbi K."/>
            <person name="Hall N."/>
            <person name="Watson M."/>
            <person name="Adriaenssens E.M."/>
            <person name="Foster-Nyarko E."/>
            <person name="Jarju S."/>
            <person name="Secka A."/>
            <person name="Antonio M."/>
            <person name="Oren A."/>
            <person name="Chaudhuri R.R."/>
            <person name="La Ragione R."/>
            <person name="Hildebrand F."/>
            <person name="Pallen M.J."/>
        </authorList>
    </citation>
    <scope>NUCLEOTIDE SEQUENCE</scope>
    <source>
        <strain evidence="3">ChiGjej1B1-19959</strain>
    </source>
</reference>
<gene>
    <name evidence="3" type="ORF">IAC53_03155</name>
</gene>
<organism evidence="3 4">
    <name type="scientific">Candidatus Fimenecus excrementigallinarum</name>
    <dbReference type="NCBI Taxonomy" id="2840816"/>
    <lineage>
        <taxon>Bacteria</taxon>
        <taxon>Bacillati</taxon>
        <taxon>Bacillota</taxon>
        <taxon>Clostridia</taxon>
        <taxon>Candidatus Fimenecus</taxon>
    </lineage>
</organism>
<evidence type="ECO:0000313" key="4">
    <source>
        <dbReference type="Proteomes" id="UP000824071"/>
    </source>
</evidence>
<keyword evidence="1" id="KW-0472">Membrane</keyword>
<keyword evidence="1" id="KW-0812">Transmembrane</keyword>
<proteinExistence type="predicted"/>
<feature type="transmembrane region" description="Helical" evidence="1">
    <location>
        <begin position="49"/>
        <end position="68"/>
    </location>
</feature>